<evidence type="ECO:0000256" key="3">
    <source>
        <dbReference type="ARBA" id="ARBA00023015"/>
    </source>
</evidence>
<dbReference type="PANTHER" id="PTHR33572:SF18">
    <property type="entry name" value="SPORE DEVELOPMENT REGULATOR VOSA"/>
    <property type="match status" value="1"/>
</dbReference>
<comment type="subcellular location">
    <subcellularLocation>
        <location evidence="1">Nucleus</location>
    </subcellularLocation>
</comment>
<dbReference type="Proteomes" id="UP001243330">
    <property type="component" value="Unassembled WGS sequence"/>
</dbReference>
<dbReference type="GO" id="GO:0005634">
    <property type="term" value="C:nucleus"/>
    <property type="evidence" value="ECO:0007669"/>
    <property type="project" value="UniProtKB-SubCell"/>
</dbReference>
<dbReference type="EMBL" id="JAQOWY010000790">
    <property type="protein sequence ID" value="KAK1838646.1"/>
    <property type="molecule type" value="Genomic_DNA"/>
</dbReference>
<dbReference type="AlphaFoldDB" id="A0AAD8ZZJ1"/>
<evidence type="ECO:0000313" key="8">
    <source>
        <dbReference type="Proteomes" id="UP001243330"/>
    </source>
</evidence>
<dbReference type="InterPro" id="IPR021740">
    <property type="entry name" value="Velvet"/>
</dbReference>
<keyword evidence="5" id="KW-0539">Nucleus</keyword>
<evidence type="ECO:0000313" key="7">
    <source>
        <dbReference type="EMBL" id="KAK1838646.1"/>
    </source>
</evidence>
<comment type="caution">
    <text evidence="7">The sequence shown here is derived from an EMBL/GenBank/DDBJ whole genome shotgun (WGS) entry which is preliminary data.</text>
</comment>
<protein>
    <submittedName>
        <fullName evidence="7">Developmental regulator</fullName>
    </submittedName>
</protein>
<keyword evidence="2" id="KW-0749">Sporulation</keyword>
<gene>
    <name evidence="7" type="ORF">CCHR01_18728</name>
</gene>
<sequence>MGSSPPFSTKAIVFRSTERQNLDLYFLKLKNTIQTPSPCRASSTTTASLCHQGHSKVIKPCLNQRLATMEARQSRTCGCAWCNNRVMRKLLAARIKDTKPIDPPPVVELCVNKNNWDWSRYGNPEAVVHNPHLFLTCELVSVDSKDNDKKEKTDLSKALQGVTVSSLHKVKDQHGSDAAYFVFGNLSVKVQGTFQLHFILYEIFNGEVCFEWAEVLSEPFEVHSPRSFPGLAQSTTLTKTLSDQGIRVRIRKDSHKVRTAADTARFAQAVTQKRRFHEDSQPTVVKRHRGEAASVMPLQMPLQQANNYVTSGGSQHSPFDMAQVQQQYAMAPTSLASYPLTPAATVTQSPPLWSNPNTLTPNSAGGLTQSPPLMSDPYESMMRMGDREASWNAHAMYRPTSQMGYRYPPQNNVN</sequence>
<keyword evidence="3" id="KW-0805">Transcription regulation</keyword>
<dbReference type="InterPro" id="IPR038491">
    <property type="entry name" value="Velvet_dom_sf"/>
</dbReference>
<accession>A0AAD8ZZJ1</accession>
<dbReference type="PANTHER" id="PTHR33572">
    <property type="entry name" value="SPORE DEVELOPMENT REGULATOR VOSA"/>
    <property type="match status" value="1"/>
</dbReference>
<keyword evidence="4" id="KW-0804">Transcription</keyword>
<dbReference type="Gene3D" id="2.60.40.3960">
    <property type="entry name" value="Velvet domain"/>
    <property type="match status" value="1"/>
</dbReference>
<feature type="domain" description="Velvet" evidence="6">
    <location>
        <begin position="71"/>
        <end position="251"/>
    </location>
</feature>
<reference evidence="7" key="1">
    <citation type="submission" date="2023-01" db="EMBL/GenBank/DDBJ databases">
        <title>Colletotrichum chrysophilum M932 genome sequence.</title>
        <authorList>
            <person name="Baroncelli R."/>
        </authorList>
    </citation>
    <scope>NUCLEOTIDE SEQUENCE</scope>
    <source>
        <strain evidence="7">M932</strain>
    </source>
</reference>
<organism evidence="7 8">
    <name type="scientific">Colletotrichum chrysophilum</name>
    <dbReference type="NCBI Taxonomy" id="1836956"/>
    <lineage>
        <taxon>Eukaryota</taxon>
        <taxon>Fungi</taxon>
        <taxon>Dikarya</taxon>
        <taxon>Ascomycota</taxon>
        <taxon>Pezizomycotina</taxon>
        <taxon>Sordariomycetes</taxon>
        <taxon>Hypocreomycetidae</taxon>
        <taxon>Glomerellales</taxon>
        <taxon>Glomerellaceae</taxon>
        <taxon>Colletotrichum</taxon>
        <taxon>Colletotrichum gloeosporioides species complex</taxon>
    </lineage>
</organism>
<name>A0AAD8ZZJ1_9PEZI</name>
<keyword evidence="8" id="KW-1185">Reference proteome</keyword>
<evidence type="ECO:0000259" key="6">
    <source>
        <dbReference type="PROSITE" id="PS51821"/>
    </source>
</evidence>
<dbReference type="Pfam" id="PF11754">
    <property type="entry name" value="Velvet"/>
    <property type="match status" value="1"/>
</dbReference>
<evidence type="ECO:0000256" key="2">
    <source>
        <dbReference type="ARBA" id="ARBA00022969"/>
    </source>
</evidence>
<dbReference type="GO" id="GO:0030435">
    <property type="term" value="P:sporulation resulting in formation of a cellular spore"/>
    <property type="evidence" value="ECO:0007669"/>
    <property type="project" value="UniProtKB-KW"/>
</dbReference>
<evidence type="ECO:0000256" key="5">
    <source>
        <dbReference type="ARBA" id="ARBA00023242"/>
    </source>
</evidence>
<proteinExistence type="predicted"/>
<dbReference type="PROSITE" id="PS51821">
    <property type="entry name" value="VELVET"/>
    <property type="match status" value="1"/>
</dbReference>
<evidence type="ECO:0000256" key="1">
    <source>
        <dbReference type="ARBA" id="ARBA00004123"/>
    </source>
</evidence>
<evidence type="ECO:0000256" key="4">
    <source>
        <dbReference type="ARBA" id="ARBA00023163"/>
    </source>
</evidence>
<dbReference type="InterPro" id="IPR037525">
    <property type="entry name" value="Velvet_dom"/>
</dbReference>